<protein>
    <submittedName>
        <fullName evidence="4 5">C-type lectin domain-containing protein</fullName>
    </submittedName>
</protein>
<evidence type="ECO:0000313" key="5">
    <source>
        <dbReference type="WBParaSite" id="PgR045_g027_t03"/>
    </source>
</evidence>
<reference evidence="4 5" key="1">
    <citation type="submission" date="2022-11" db="UniProtKB">
        <authorList>
            <consortium name="WormBaseParasite"/>
        </authorList>
    </citation>
    <scope>IDENTIFICATION</scope>
</reference>
<proteinExistence type="predicted"/>
<dbReference type="Pfam" id="PF00059">
    <property type="entry name" value="Lectin_C"/>
    <property type="match status" value="2"/>
</dbReference>
<evidence type="ECO:0000313" key="3">
    <source>
        <dbReference type="Proteomes" id="UP000887569"/>
    </source>
</evidence>
<organism evidence="3 4">
    <name type="scientific">Parascaris univalens</name>
    <name type="common">Nematode worm</name>
    <dbReference type="NCBI Taxonomy" id="6257"/>
    <lineage>
        <taxon>Eukaryota</taxon>
        <taxon>Metazoa</taxon>
        <taxon>Ecdysozoa</taxon>
        <taxon>Nematoda</taxon>
        <taxon>Chromadorea</taxon>
        <taxon>Rhabditida</taxon>
        <taxon>Spirurina</taxon>
        <taxon>Ascaridomorpha</taxon>
        <taxon>Ascaridoidea</taxon>
        <taxon>Ascarididae</taxon>
        <taxon>Parascaris</taxon>
    </lineage>
</organism>
<dbReference type="Gene3D" id="3.10.100.10">
    <property type="entry name" value="Mannose-Binding Protein A, subunit A"/>
    <property type="match status" value="2"/>
</dbReference>
<feature type="domain" description="C-type lectin" evidence="2">
    <location>
        <begin position="26"/>
        <end position="120"/>
    </location>
</feature>
<dbReference type="InterPro" id="IPR016187">
    <property type="entry name" value="CTDL_fold"/>
</dbReference>
<dbReference type="WBParaSite" id="PgR045_g027_t06">
    <property type="protein sequence ID" value="PgR045_g027_t06"/>
    <property type="gene ID" value="PgR045_g027"/>
</dbReference>
<name>A0A915BM98_PARUN</name>
<dbReference type="Proteomes" id="UP000887569">
    <property type="component" value="Unplaced"/>
</dbReference>
<dbReference type="InterPro" id="IPR001304">
    <property type="entry name" value="C-type_lectin-like"/>
</dbReference>
<dbReference type="InterPro" id="IPR050111">
    <property type="entry name" value="C-type_lectin/snaclec_domain"/>
</dbReference>
<dbReference type="AlphaFoldDB" id="A0A915BM98"/>
<keyword evidence="3" id="KW-1185">Reference proteome</keyword>
<dbReference type="SUPFAM" id="SSF56436">
    <property type="entry name" value="C-type lectin-like"/>
    <property type="match status" value="2"/>
</dbReference>
<feature type="chain" id="PRO_5041109770" evidence="1">
    <location>
        <begin position="17"/>
        <end position="323"/>
    </location>
</feature>
<dbReference type="InterPro" id="IPR016186">
    <property type="entry name" value="C-type_lectin-like/link_sf"/>
</dbReference>
<evidence type="ECO:0000313" key="4">
    <source>
        <dbReference type="WBParaSite" id="PgR045_g027_t01"/>
    </source>
</evidence>
<dbReference type="SMART" id="SM00034">
    <property type="entry name" value="CLECT"/>
    <property type="match status" value="2"/>
</dbReference>
<dbReference type="PANTHER" id="PTHR22803">
    <property type="entry name" value="MANNOSE, PHOSPHOLIPASE, LECTIN RECEPTOR RELATED"/>
    <property type="match status" value="1"/>
</dbReference>
<dbReference type="PROSITE" id="PS50041">
    <property type="entry name" value="C_TYPE_LECTIN_2"/>
    <property type="match status" value="2"/>
</dbReference>
<dbReference type="WBParaSite" id="PgR045_g027_t01">
    <property type="protein sequence ID" value="PgR045_g027_t01"/>
    <property type="gene ID" value="PgR045_g027"/>
</dbReference>
<feature type="signal peptide" evidence="1">
    <location>
        <begin position="1"/>
        <end position="16"/>
    </location>
</feature>
<dbReference type="WBParaSite" id="PgR045_g027_t03">
    <property type="protein sequence ID" value="PgR045_g027_t03"/>
    <property type="gene ID" value="PgR045_g027"/>
</dbReference>
<accession>A0A915BM98</accession>
<keyword evidence="1" id="KW-0732">Signal</keyword>
<dbReference type="CDD" id="cd00037">
    <property type="entry name" value="CLECT"/>
    <property type="match status" value="1"/>
</dbReference>
<sequence length="323" mass="37052">MLNIFILSLVVGFCFCSQECGSWEQFNGFCYKTFSDALTWQNAELSCQKMNSHLASVHSKEENEFVYGLIKAPRAAFSISYWIGLSADGNKWSWTDGSPVDYLHPSWSSERRRKRCIGMRICLQCTVYHQCFPQYSCAQNWFLPTSEAKANFYICKKPIGKLIQHPPAAIAIKPTVRMLEIFGQINCDEPTKFRNHEYTIVTRNATWMEHEVECVARGGHLASIHSAEEYILLRDIIKNCICNSTTDVECRAFIGFSSTTSGPNFEWRWTDKSEMDYIPIDSSRYDNEQCGEVAVSIKKMTDYLNNCSCRIPQLNSICMKRIA</sequence>
<evidence type="ECO:0000256" key="1">
    <source>
        <dbReference type="SAM" id="SignalP"/>
    </source>
</evidence>
<feature type="domain" description="C-type lectin" evidence="2">
    <location>
        <begin position="193"/>
        <end position="309"/>
    </location>
</feature>
<evidence type="ECO:0000259" key="2">
    <source>
        <dbReference type="PROSITE" id="PS50041"/>
    </source>
</evidence>